<keyword evidence="7" id="KW-1185">Reference proteome</keyword>
<dbReference type="SUPFAM" id="SSF53955">
    <property type="entry name" value="Lysozyme-like"/>
    <property type="match status" value="1"/>
</dbReference>
<dbReference type="CDD" id="cd13401">
    <property type="entry name" value="Slt70-like"/>
    <property type="match status" value="1"/>
</dbReference>
<dbReference type="PROSITE" id="PS00922">
    <property type="entry name" value="TRANSGLYCOSYLASE"/>
    <property type="match status" value="1"/>
</dbReference>
<dbReference type="Proteomes" id="UP001214094">
    <property type="component" value="Chromosome"/>
</dbReference>
<dbReference type="SUPFAM" id="SSF48435">
    <property type="entry name" value="Bacterial muramidases"/>
    <property type="match status" value="1"/>
</dbReference>
<dbReference type="InterPro" id="IPR008939">
    <property type="entry name" value="Lytic_TGlycosylase_superhlx_U"/>
</dbReference>
<dbReference type="PANTHER" id="PTHR37423:SF2">
    <property type="entry name" value="MEMBRANE-BOUND LYTIC MUREIN TRANSGLYCOSYLASE C"/>
    <property type="match status" value="1"/>
</dbReference>
<reference evidence="6 7" key="1">
    <citation type="submission" date="2023-03" db="EMBL/GenBank/DDBJ databases">
        <title>Comparative genome and transcriptome analysis combination mining strategies for increasing vitamin B12 production of Ensifer adhaerens strain.</title>
        <authorList>
            <person name="Yongheng L."/>
        </authorList>
    </citation>
    <scope>NUCLEOTIDE SEQUENCE [LARGE SCALE GENOMIC DNA]</scope>
    <source>
        <strain evidence="6 7">Casida A-T305</strain>
    </source>
</reference>
<feature type="chain" id="PRO_5045268982" evidence="4">
    <location>
        <begin position="26"/>
        <end position="688"/>
    </location>
</feature>
<dbReference type="Gene3D" id="1.10.530.10">
    <property type="match status" value="1"/>
</dbReference>
<dbReference type="InterPro" id="IPR023346">
    <property type="entry name" value="Lysozyme-like_dom_sf"/>
</dbReference>
<dbReference type="RefSeq" id="WP_034804164.1">
    <property type="nucleotide sequence ID" value="NZ_CP015880.1"/>
</dbReference>
<dbReference type="Pfam" id="PF01464">
    <property type="entry name" value="SLT"/>
    <property type="match status" value="1"/>
</dbReference>
<dbReference type="GeneID" id="29518477"/>
<evidence type="ECO:0000256" key="3">
    <source>
        <dbReference type="ARBA" id="ARBA00022729"/>
    </source>
</evidence>
<evidence type="ECO:0000256" key="2">
    <source>
        <dbReference type="ARBA" id="ARBA00009387"/>
    </source>
</evidence>
<organism evidence="6 7">
    <name type="scientific">Ensifer adhaerens</name>
    <name type="common">Sinorhizobium morelense</name>
    <dbReference type="NCBI Taxonomy" id="106592"/>
    <lineage>
        <taxon>Bacteria</taxon>
        <taxon>Pseudomonadati</taxon>
        <taxon>Pseudomonadota</taxon>
        <taxon>Alphaproteobacteria</taxon>
        <taxon>Hyphomicrobiales</taxon>
        <taxon>Rhizobiaceae</taxon>
        <taxon>Sinorhizobium/Ensifer group</taxon>
        <taxon>Ensifer</taxon>
    </lineage>
</organism>
<protein>
    <submittedName>
        <fullName evidence="6">Lytic transglycosylase domain-containing protein</fullName>
    </submittedName>
</protein>
<feature type="domain" description="Transglycosylase SLT" evidence="5">
    <location>
        <begin position="530"/>
        <end position="635"/>
    </location>
</feature>
<evidence type="ECO:0000313" key="6">
    <source>
        <dbReference type="EMBL" id="WFP91550.1"/>
    </source>
</evidence>
<sequence length="688" mass="74880">MRGSIYLPVAAIIGAVLLAAPTGNAETLDRIPVPTRKPALLDKAAPIAASETTNAIATAAGPVSSDLKTGLDALSNKQPAAAIAVRDAMTEGTLDRHILTWAIAVSGQRGVPSFEIADAQRELQGWPGLKSLRANSERALYRENPPAADVLAAFGNTQPETTEGSLILARALVATGKADIAAKNLRAIWQRDTLDKDIETKILDEFSGLLTTDNHQRRMVLLLYRNRAEQAERFGDLGKAQSLYRAWAAVSRGSDKAPALIAAVDPAWRKDAAYLFIQIEYLRKQKKYEEAAKLLARMPKDKGALVNPGEWWVEQRVVSRGLLDSGDFRGAYRIAAGHLATEATDIIDAEFHAGWYALRGMEDPATAARHFRRILEVSSRPLSASRAWYWLGRSAEAGGPGDANEYFANAARYPGTFYGQLAAARLGRKTLNVAYPAPTAEDRSRFENREAVRAITRLEGTGHTWRADSIYRALADELTSPGELALLSARAEKTGNHQLSLQVGKIAFGRGIDVAALAFPVGVIPSSANIDGSGKALAYAIARQESAFNPGAISTANARGLLQLMPGTAKGVASRYGLAYSQDRLTSDAGYNATLGAHYLGEQISSFGGSYILTFIAYNAGPRRVPEWLDRYGDPRGKPIDEVVDWIERIPFQETRNYVQRVMENYQVYKSRLGQKADIVEDLRMGRQ</sequence>
<evidence type="ECO:0000256" key="4">
    <source>
        <dbReference type="SAM" id="SignalP"/>
    </source>
</evidence>
<dbReference type="EMBL" id="CP121308">
    <property type="protein sequence ID" value="WFP91550.1"/>
    <property type="molecule type" value="Genomic_DNA"/>
</dbReference>
<evidence type="ECO:0000259" key="5">
    <source>
        <dbReference type="Pfam" id="PF01464"/>
    </source>
</evidence>
<comment type="similarity">
    <text evidence="2">Belongs to the virb1 family.</text>
</comment>
<dbReference type="InterPro" id="IPR008258">
    <property type="entry name" value="Transglycosylase_SLT_dom_1"/>
</dbReference>
<comment type="similarity">
    <text evidence="1">Belongs to the transglycosylase Slt family.</text>
</comment>
<accession>A0ABY8HHF2</accession>
<gene>
    <name evidence="6" type="ORF">P4B07_04010</name>
</gene>
<dbReference type="Gene3D" id="1.25.20.10">
    <property type="entry name" value="Bacterial muramidases"/>
    <property type="match status" value="1"/>
</dbReference>
<dbReference type="PANTHER" id="PTHR37423">
    <property type="entry name" value="SOLUBLE LYTIC MUREIN TRANSGLYCOSYLASE-RELATED"/>
    <property type="match status" value="1"/>
</dbReference>
<proteinExistence type="inferred from homology"/>
<feature type="signal peptide" evidence="4">
    <location>
        <begin position="1"/>
        <end position="25"/>
    </location>
</feature>
<name>A0ABY8HHF2_ENSAD</name>
<evidence type="ECO:0000313" key="7">
    <source>
        <dbReference type="Proteomes" id="UP001214094"/>
    </source>
</evidence>
<keyword evidence="3 4" id="KW-0732">Signal</keyword>
<dbReference type="InterPro" id="IPR000189">
    <property type="entry name" value="Transglyc_AS"/>
</dbReference>
<evidence type="ECO:0000256" key="1">
    <source>
        <dbReference type="ARBA" id="ARBA00007734"/>
    </source>
</evidence>